<feature type="region of interest" description="Disordered" evidence="1">
    <location>
        <begin position="37"/>
        <end position="57"/>
    </location>
</feature>
<reference evidence="2" key="1">
    <citation type="submission" date="2021-04" db="EMBL/GenBank/DDBJ databases">
        <title>Isolation of p-tert-butylphenol degrading bacteria Sphingobium phenoxybenzoativorans Tas13 from active sludge.</title>
        <authorList>
            <person name="Li Y."/>
        </authorList>
    </citation>
    <scope>NUCLEOTIDE SEQUENCE</scope>
    <source>
        <strain evidence="2">Tas13</strain>
    </source>
</reference>
<protein>
    <recommendedName>
        <fullName evidence="4">Collagen-like protein</fullName>
    </recommendedName>
</protein>
<accession>A0A975KCW5</accession>
<dbReference type="AlphaFoldDB" id="A0A975KCW5"/>
<organism evidence="2 3">
    <name type="scientific">Sphingobium phenoxybenzoativorans</name>
    <dbReference type="NCBI Taxonomy" id="1592790"/>
    <lineage>
        <taxon>Bacteria</taxon>
        <taxon>Pseudomonadati</taxon>
        <taxon>Pseudomonadota</taxon>
        <taxon>Alphaproteobacteria</taxon>
        <taxon>Sphingomonadales</taxon>
        <taxon>Sphingomonadaceae</taxon>
        <taxon>Sphingobium</taxon>
    </lineage>
</organism>
<name>A0A975KCW5_9SPHN</name>
<sequence>MLDTKALAEATAEIVREHVASIVDPLIKRLAALESRQPIDGRDGKDGTDGKDADPEDLKGFINERLAELLPLATADAIAALPPPKDGVDGKDGADADAEALKASAIAYVAEIVPEAVQLALSALPTPENGKDGIDGRDGRDADMAALEAAANIKAEEVALAAVRSAIAEIPDPVHGKDGRDGLDGKDGVDGKDGAGIADLIIDREGNLVCTMTDGRMKTLGVVVGKDGRDGTDGKDGADGKDGEAGRDGRDLDDIQVVQDGSTIEMHFHVGDVESIFEFELPRGPAGADGKDGADAYHGEARGLFDPKATYRGMDTVSFNGSEWRAKHDDPGELPGPGWMLSASKGKRGEPGKEGTAGKDGVSAIATYLKGSTLVTTLSDGQELKADLSGLLSG</sequence>
<feature type="compositionally biased region" description="Basic and acidic residues" evidence="1">
    <location>
        <begin position="226"/>
        <end position="251"/>
    </location>
</feature>
<dbReference type="KEGG" id="spph:KFK14_11360"/>
<gene>
    <name evidence="2" type="ORF">KFK14_11360</name>
</gene>
<evidence type="ECO:0000313" key="3">
    <source>
        <dbReference type="Proteomes" id="UP000681425"/>
    </source>
</evidence>
<dbReference type="CDD" id="cd12215">
    <property type="entry name" value="ChiC_BD"/>
    <property type="match status" value="1"/>
</dbReference>
<evidence type="ECO:0000313" key="2">
    <source>
        <dbReference type="EMBL" id="QUT07927.1"/>
    </source>
</evidence>
<feature type="compositionally biased region" description="Basic and acidic residues" evidence="1">
    <location>
        <begin position="347"/>
        <end position="357"/>
    </location>
</feature>
<proteinExistence type="predicted"/>
<dbReference type="RefSeq" id="WP_212610877.1">
    <property type="nucleotide sequence ID" value="NZ_CP073910.1"/>
</dbReference>
<dbReference type="PANTHER" id="PTHR24637">
    <property type="entry name" value="COLLAGEN"/>
    <property type="match status" value="1"/>
</dbReference>
<evidence type="ECO:0000256" key="1">
    <source>
        <dbReference type="SAM" id="MobiDB-lite"/>
    </source>
</evidence>
<feature type="region of interest" description="Disordered" evidence="1">
    <location>
        <begin position="225"/>
        <end position="251"/>
    </location>
</feature>
<feature type="region of interest" description="Disordered" evidence="1">
    <location>
        <begin position="322"/>
        <end position="361"/>
    </location>
</feature>
<dbReference type="Proteomes" id="UP000681425">
    <property type="component" value="Chromosome"/>
</dbReference>
<dbReference type="EMBL" id="CP073910">
    <property type="protein sequence ID" value="QUT07927.1"/>
    <property type="molecule type" value="Genomic_DNA"/>
</dbReference>
<keyword evidence="3" id="KW-1185">Reference proteome</keyword>
<evidence type="ECO:0008006" key="4">
    <source>
        <dbReference type="Google" id="ProtNLM"/>
    </source>
</evidence>